<evidence type="ECO:0000313" key="2">
    <source>
        <dbReference type="EMBL" id="CAL6043407.1"/>
    </source>
</evidence>
<reference evidence="2 3" key="2">
    <citation type="submission" date="2024-07" db="EMBL/GenBank/DDBJ databases">
        <authorList>
            <person name="Akdeniz Z."/>
        </authorList>
    </citation>
    <scope>NUCLEOTIDE SEQUENCE [LARGE SCALE GENOMIC DNA]</scope>
</reference>
<gene>
    <name evidence="2" type="ORF">HINF_LOCUS40057</name>
    <name evidence="1" type="ORF">HINF_LOCUS43609</name>
</gene>
<accession>A0AA86QB86</accession>
<sequence>MWCRRETDGKILDILDKTMKNMRGNLTSKDIDRVGHEEDARQHKGHNFKAKRTKPIGAEETQKIYAKSWLQRVTSMQTNQKTVQRRARLSQQKFGQLQRLSELLLKMLEQYKGRNVGHQMEQILAAYQDDAKLAKVQEERAKIGQSSGRRAEVYELQMQQLLAALQEAKTPEEKARIQKQIDET</sequence>
<dbReference type="Proteomes" id="UP001642409">
    <property type="component" value="Unassembled WGS sequence"/>
</dbReference>
<organism evidence="1">
    <name type="scientific">Hexamita inflata</name>
    <dbReference type="NCBI Taxonomy" id="28002"/>
    <lineage>
        <taxon>Eukaryota</taxon>
        <taxon>Metamonada</taxon>
        <taxon>Diplomonadida</taxon>
        <taxon>Hexamitidae</taxon>
        <taxon>Hexamitinae</taxon>
        <taxon>Hexamita</taxon>
    </lineage>
</organism>
<evidence type="ECO:0000313" key="1">
    <source>
        <dbReference type="EMBL" id="CAI9955964.1"/>
    </source>
</evidence>
<name>A0AA86QB86_9EUKA</name>
<dbReference type="EMBL" id="CATOUU010000869">
    <property type="protein sequence ID" value="CAI9955964.1"/>
    <property type="molecule type" value="Genomic_DNA"/>
</dbReference>
<evidence type="ECO:0000313" key="3">
    <source>
        <dbReference type="Proteomes" id="UP001642409"/>
    </source>
</evidence>
<dbReference type="EMBL" id="CAXDID020000157">
    <property type="protein sequence ID" value="CAL6043407.1"/>
    <property type="molecule type" value="Genomic_DNA"/>
</dbReference>
<proteinExistence type="predicted"/>
<dbReference type="AlphaFoldDB" id="A0AA86QB86"/>
<protein>
    <submittedName>
        <fullName evidence="2">Hypothetical_protein</fullName>
    </submittedName>
</protein>
<reference evidence="1" key="1">
    <citation type="submission" date="2023-06" db="EMBL/GenBank/DDBJ databases">
        <authorList>
            <person name="Kurt Z."/>
        </authorList>
    </citation>
    <scope>NUCLEOTIDE SEQUENCE</scope>
</reference>
<comment type="caution">
    <text evidence="1">The sequence shown here is derived from an EMBL/GenBank/DDBJ whole genome shotgun (WGS) entry which is preliminary data.</text>
</comment>
<keyword evidence="3" id="KW-1185">Reference proteome</keyword>